<evidence type="ECO:0000313" key="7">
    <source>
        <dbReference type="EMBL" id="KAK9090887.1"/>
    </source>
</evidence>
<dbReference type="AlphaFoldDB" id="A0AAP0EHI5"/>
<dbReference type="SUPFAM" id="SSF52540">
    <property type="entry name" value="P-loop containing nucleoside triphosphate hydrolases"/>
    <property type="match status" value="1"/>
</dbReference>
<evidence type="ECO:0000256" key="3">
    <source>
        <dbReference type="ARBA" id="ARBA00022821"/>
    </source>
</evidence>
<evidence type="ECO:0000256" key="2">
    <source>
        <dbReference type="ARBA" id="ARBA00022741"/>
    </source>
</evidence>
<feature type="domain" description="NB-ARC" evidence="5">
    <location>
        <begin position="195"/>
        <end position="237"/>
    </location>
</feature>
<comment type="caution">
    <text evidence="7">The sequence shown here is derived from an EMBL/GenBank/DDBJ whole genome shotgun (WGS) entry which is preliminary data.</text>
</comment>
<evidence type="ECO:0000259" key="6">
    <source>
        <dbReference type="Pfam" id="PF18052"/>
    </source>
</evidence>
<dbReference type="CDD" id="cd14798">
    <property type="entry name" value="RX-CC_like"/>
    <property type="match status" value="1"/>
</dbReference>
<sequence>MGEEIVVGGVEEVVKRLVSLGIDEIRLLHGVKEEVEKLQTILTHIQLVLQDADKKQVGDESVSLWLQNLKEAALDAEDILVEFTFDGLRRQVLAKTKVLNFFPCFTTLSLNLKTAHSIQNISMRLEDIDKRKGSFHFNIDNTGGENVISNVAARETSSLVDELDVVGRETEKVKMVDMLINGFRGSSCSTSATTLSIVTILGLAGLGKMTLAQLVFNDDSVKEHFGSMMMMMWVCVS</sequence>
<evidence type="ECO:0000259" key="5">
    <source>
        <dbReference type="Pfam" id="PF00931"/>
    </source>
</evidence>
<dbReference type="Pfam" id="PF18052">
    <property type="entry name" value="Rx_N"/>
    <property type="match status" value="1"/>
</dbReference>
<evidence type="ECO:0008006" key="9">
    <source>
        <dbReference type="Google" id="ProtNLM"/>
    </source>
</evidence>
<dbReference type="InterPro" id="IPR038005">
    <property type="entry name" value="RX-like_CC"/>
</dbReference>
<feature type="domain" description="Disease resistance N-terminal" evidence="6">
    <location>
        <begin position="10"/>
        <end position="94"/>
    </location>
</feature>
<dbReference type="GO" id="GO:0043531">
    <property type="term" value="F:ADP binding"/>
    <property type="evidence" value="ECO:0007669"/>
    <property type="project" value="InterPro"/>
</dbReference>
<dbReference type="GO" id="GO:0006952">
    <property type="term" value="P:defense response"/>
    <property type="evidence" value="ECO:0007669"/>
    <property type="project" value="UniProtKB-KW"/>
</dbReference>
<dbReference type="Pfam" id="PF00931">
    <property type="entry name" value="NB-ARC"/>
    <property type="match status" value="1"/>
</dbReference>
<evidence type="ECO:0000313" key="8">
    <source>
        <dbReference type="Proteomes" id="UP001417504"/>
    </source>
</evidence>
<dbReference type="InterPro" id="IPR002182">
    <property type="entry name" value="NB-ARC"/>
</dbReference>
<name>A0AAP0EHI5_9MAGN</name>
<dbReference type="PANTHER" id="PTHR36766:SF70">
    <property type="entry name" value="DISEASE RESISTANCE PROTEIN RGA4"/>
    <property type="match status" value="1"/>
</dbReference>
<gene>
    <name evidence="7" type="ORF">Sjap_024064</name>
</gene>
<dbReference type="Gene3D" id="1.20.5.4130">
    <property type="match status" value="1"/>
</dbReference>
<accession>A0AAP0EHI5</accession>
<dbReference type="Gene3D" id="3.40.50.300">
    <property type="entry name" value="P-loop containing nucleotide triphosphate hydrolases"/>
    <property type="match status" value="1"/>
</dbReference>
<keyword evidence="1" id="KW-0677">Repeat</keyword>
<organism evidence="7 8">
    <name type="scientific">Stephania japonica</name>
    <dbReference type="NCBI Taxonomy" id="461633"/>
    <lineage>
        <taxon>Eukaryota</taxon>
        <taxon>Viridiplantae</taxon>
        <taxon>Streptophyta</taxon>
        <taxon>Embryophyta</taxon>
        <taxon>Tracheophyta</taxon>
        <taxon>Spermatophyta</taxon>
        <taxon>Magnoliopsida</taxon>
        <taxon>Ranunculales</taxon>
        <taxon>Menispermaceae</taxon>
        <taxon>Menispermoideae</taxon>
        <taxon>Cissampelideae</taxon>
        <taxon>Stephania</taxon>
    </lineage>
</organism>
<keyword evidence="3" id="KW-0611">Plant defense</keyword>
<keyword evidence="8" id="KW-1185">Reference proteome</keyword>
<dbReference type="Proteomes" id="UP001417504">
    <property type="component" value="Unassembled WGS sequence"/>
</dbReference>
<evidence type="ECO:0000256" key="4">
    <source>
        <dbReference type="ARBA" id="ARBA00022840"/>
    </source>
</evidence>
<keyword evidence="2" id="KW-0547">Nucleotide-binding</keyword>
<protein>
    <recommendedName>
        <fullName evidence="9">Rx N-terminal domain-containing protein</fullName>
    </recommendedName>
</protein>
<dbReference type="PANTHER" id="PTHR36766">
    <property type="entry name" value="PLANT BROAD-SPECTRUM MILDEW RESISTANCE PROTEIN RPW8"/>
    <property type="match status" value="1"/>
</dbReference>
<reference evidence="7 8" key="1">
    <citation type="submission" date="2024-01" db="EMBL/GenBank/DDBJ databases">
        <title>Genome assemblies of Stephania.</title>
        <authorList>
            <person name="Yang L."/>
        </authorList>
    </citation>
    <scope>NUCLEOTIDE SEQUENCE [LARGE SCALE GENOMIC DNA]</scope>
    <source>
        <strain evidence="7">QJT</strain>
        <tissue evidence="7">Leaf</tissue>
    </source>
</reference>
<dbReference type="EMBL" id="JBBNAE010000010">
    <property type="protein sequence ID" value="KAK9090887.1"/>
    <property type="molecule type" value="Genomic_DNA"/>
</dbReference>
<keyword evidence="4" id="KW-0067">ATP-binding</keyword>
<dbReference type="GO" id="GO:0005524">
    <property type="term" value="F:ATP binding"/>
    <property type="evidence" value="ECO:0007669"/>
    <property type="project" value="UniProtKB-KW"/>
</dbReference>
<dbReference type="InterPro" id="IPR041118">
    <property type="entry name" value="Rx_N"/>
</dbReference>
<evidence type="ECO:0000256" key="1">
    <source>
        <dbReference type="ARBA" id="ARBA00022737"/>
    </source>
</evidence>
<dbReference type="InterPro" id="IPR027417">
    <property type="entry name" value="P-loop_NTPase"/>
</dbReference>
<proteinExistence type="predicted"/>